<feature type="compositionally biased region" description="Polar residues" evidence="1">
    <location>
        <begin position="61"/>
        <end position="72"/>
    </location>
</feature>
<name>A0ABY6PV02_9ACTN</name>
<evidence type="ECO:0000313" key="2">
    <source>
        <dbReference type="EMBL" id="UZK55855.1"/>
    </source>
</evidence>
<accession>A0ABY6PV02</accession>
<keyword evidence="3" id="KW-1185">Reference proteome</keyword>
<dbReference type="RefSeq" id="WP_265543794.1">
    <property type="nucleotide sequence ID" value="NZ_CP098740.1"/>
</dbReference>
<sequence length="72" mass="7747">MLLAREARGKSLATAATRLTLDYAFHVTSLRMVRLKALAPTRRASAPTRRPDSARPVLSATPATGSVRSATR</sequence>
<feature type="region of interest" description="Disordered" evidence="1">
    <location>
        <begin position="40"/>
        <end position="72"/>
    </location>
</feature>
<reference evidence="2" key="1">
    <citation type="journal article" date="2022" name="Front. Microbiol.">
        <title>Mirubactin C rescues the lethal effect of cell wall biosynthesis mutations in Bacillus subtilis.</title>
        <authorList>
            <person name="Kepplinger B."/>
            <person name="Wen X."/>
            <person name="Tyler A.R."/>
            <person name="Kim B.Y."/>
            <person name="Brown J."/>
            <person name="Banks P."/>
            <person name="Dashti Y."/>
            <person name="Mackenzie E.S."/>
            <person name="Wills C."/>
            <person name="Kawai Y."/>
            <person name="Waldron K.J."/>
            <person name="Allenby N.E.E."/>
            <person name="Wu L.J."/>
            <person name="Hall M.J."/>
            <person name="Errington J."/>
        </authorList>
    </citation>
    <scope>NUCLEOTIDE SEQUENCE</scope>
    <source>
        <strain evidence="2">MDA8-470</strain>
    </source>
</reference>
<dbReference type="EMBL" id="CP098740">
    <property type="protein sequence ID" value="UZK55855.1"/>
    <property type="molecule type" value="Genomic_DNA"/>
</dbReference>
<dbReference type="Proteomes" id="UP001164963">
    <property type="component" value="Chromosome"/>
</dbReference>
<protein>
    <recommendedName>
        <fullName evidence="4">Transposase</fullName>
    </recommendedName>
</protein>
<evidence type="ECO:0000256" key="1">
    <source>
        <dbReference type="SAM" id="MobiDB-lite"/>
    </source>
</evidence>
<organism evidence="2 3">
    <name type="scientific">Streptomyces drozdowiczii</name>
    <dbReference type="NCBI Taxonomy" id="202862"/>
    <lineage>
        <taxon>Bacteria</taxon>
        <taxon>Bacillati</taxon>
        <taxon>Actinomycetota</taxon>
        <taxon>Actinomycetes</taxon>
        <taxon>Kitasatosporales</taxon>
        <taxon>Streptomycetaceae</taxon>
        <taxon>Streptomyces</taxon>
    </lineage>
</organism>
<gene>
    <name evidence="2" type="ORF">NEH16_18610</name>
</gene>
<evidence type="ECO:0008006" key="4">
    <source>
        <dbReference type="Google" id="ProtNLM"/>
    </source>
</evidence>
<proteinExistence type="predicted"/>
<evidence type="ECO:0000313" key="3">
    <source>
        <dbReference type="Proteomes" id="UP001164963"/>
    </source>
</evidence>